<dbReference type="RefSeq" id="WP_394835046.1">
    <property type="nucleotide sequence ID" value="NZ_CP089929.1"/>
</dbReference>
<evidence type="ECO:0000259" key="9">
    <source>
        <dbReference type="PROSITE" id="PS51384"/>
    </source>
</evidence>
<evidence type="ECO:0000256" key="5">
    <source>
        <dbReference type="ARBA" id="ARBA00022827"/>
    </source>
</evidence>
<dbReference type="Proteomes" id="UP001374803">
    <property type="component" value="Chromosome"/>
</dbReference>
<keyword evidence="11" id="KW-1185">Reference proteome</keyword>
<evidence type="ECO:0000256" key="3">
    <source>
        <dbReference type="ARBA" id="ARBA00022714"/>
    </source>
</evidence>
<keyword evidence="8" id="KW-0411">Iron-sulfur</keyword>
<keyword evidence="2" id="KW-0285">Flavoprotein</keyword>
<keyword evidence="3" id="KW-0001">2Fe-2S</keyword>
<dbReference type="PANTHER" id="PTHR47354:SF8">
    <property type="entry name" value="1,2-PHENYLACETYL-COA EPOXIDASE, SUBUNIT E"/>
    <property type="match status" value="1"/>
</dbReference>
<keyword evidence="5" id="KW-0274">FAD</keyword>
<dbReference type="InterPro" id="IPR017927">
    <property type="entry name" value="FAD-bd_FR_type"/>
</dbReference>
<name>A0ABZ2L6I9_9BACT</name>
<feature type="domain" description="FAD-binding FR-type" evidence="9">
    <location>
        <begin position="3"/>
        <end position="105"/>
    </location>
</feature>
<evidence type="ECO:0000256" key="7">
    <source>
        <dbReference type="ARBA" id="ARBA00023004"/>
    </source>
</evidence>
<evidence type="ECO:0000256" key="6">
    <source>
        <dbReference type="ARBA" id="ARBA00023002"/>
    </source>
</evidence>
<keyword evidence="4" id="KW-0479">Metal-binding</keyword>
<proteinExistence type="predicted"/>
<dbReference type="InterPro" id="IPR017938">
    <property type="entry name" value="Riboflavin_synthase-like_b-brl"/>
</dbReference>
<dbReference type="Gene3D" id="2.40.30.10">
    <property type="entry name" value="Translation factors"/>
    <property type="match status" value="1"/>
</dbReference>
<protein>
    <submittedName>
        <fullName evidence="10">FAD-binding oxidoreductase</fullName>
    </submittedName>
</protein>
<keyword evidence="7" id="KW-0408">Iron</keyword>
<evidence type="ECO:0000256" key="2">
    <source>
        <dbReference type="ARBA" id="ARBA00022630"/>
    </source>
</evidence>
<organism evidence="10 11">
    <name type="scientific">Pendulispora rubella</name>
    <dbReference type="NCBI Taxonomy" id="2741070"/>
    <lineage>
        <taxon>Bacteria</taxon>
        <taxon>Pseudomonadati</taxon>
        <taxon>Myxococcota</taxon>
        <taxon>Myxococcia</taxon>
        <taxon>Myxococcales</taxon>
        <taxon>Sorangiineae</taxon>
        <taxon>Pendulisporaceae</taxon>
        <taxon>Pendulispora</taxon>
    </lineage>
</organism>
<dbReference type="Pfam" id="PF00970">
    <property type="entry name" value="FAD_binding_6"/>
    <property type="match status" value="1"/>
</dbReference>
<evidence type="ECO:0000256" key="1">
    <source>
        <dbReference type="ARBA" id="ARBA00001974"/>
    </source>
</evidence>
<reference evidence="10" key="1">
    <citation type="submission" date="2021-12" db="EMBL/GenBank/DDBJ databases">
        <title>Discovery of the Pendulisporaceae a myxobacterial family with distinct sporulation behavior and unique specialized metabolism.</title>
        <authorList>
            <person name="Garcia R."/>
            <person name="Popoff A."/>
            <person name="Bader C.D."/>
            <person name="Loehr J."/>
            <person name="Walesch S."/>
            <person name="Walt C."/>
            <person name="Boldt J."/>
            <person name="Bunk B."/>
            <person name="Haeckl F.J.F.P.J."/>
            <person name="Gunesch A.P."/>
            <person name="Birkelbach J."/>
            <person name="Nuebel U."/>
            <person name="Pietschmann T."/>
            <person name="Bach T."/>
            <person name="Mueller R."/>
        </authorList>
    </citation>
    <scope>NUCLEOTIDE SEQUENCE</scope>
    <source>
        <strain evidence="10">MSr11367</strain>
    </source>
</reference>
<dbReference type="PANTHER" id="PTHR47354">
    <property type="entry name" value="NADH OXIDOREDUCTASE HCR"/>
    <property type="match status" value="1"/>
</dbReference>
<dbReference type="EMBL" id="CP089983">
    <property type="protein sequence ID" value="WXB05401.1"/>
    <property type="molecule type" value="Genomic_DNA"/>
</dbReference>
<dbReference type="SUPFAM" id="SSF63380">
    <property type="entry name" value="Riboflavin synthase domain-like"/>
    <property type="match status" value="1"/>
</dbReference>
<evidence type="ECO:0000256" key="4">
    <source>
        <dbReference type="ARBA" id="ARBA00022723"/>
    </source>
</evidence>
<evidence type="ECO:0000256" key="8">
    <source>
        <dbReference type="ARBA" id="ARBA00023014"/>
    </source>
</evidence>
<accession>A0ABZ2L6I9</accession>
<gene>
    <name evidence="10" type="ORF">LVJ94_51965</name>
</gene>
<dbReference type="InterPro" id="IPR008333">
    <property type="entry name" value="Cbr1-like_FAD-bd_dom"/>
</dbReference>
<sequence>MAANPKTLRVVAAHSEGDCARVLEIETVDASPLTPVAGKYIIVNTGVMAGDKPVKRAYSLTSAYGEAHRARLIVKKLGAGSSALHEAPLGAEFSFSGPWGKLLPEPGEPPRTLVVATDTGITTAIGLATQASTLSTCRVVEVLWLRGEGETFLDVDDVRHRIEAAGVKYVCATILPASDPARVNEAWAHVEARVAETGAEVVLASGDGAIIHPLRTRLVPAVREVRVECFFHNPEKKIA</sequence>
<evidence type="ECO:0000313" key="11">
    <source>
        <dbReference type="Proteomes" id="UP001374803"/>
    </source>
</evidence>
<dbReference type="PROSITE" id="PS51384">
    <property type="entry name" value="FAD_FR"/>
    <property type="match status" value="1"/>
</dbReference>
<evidence type="ECO:0000313" key="10">
    <source>
        <dbReference type="EMBL" id="WXB05401.1"/>
    </source>
</evidence>
<keyword evidence="6" id="KW-0560">Oxidoreductase</keyword>
<dbReference type="InterPro" id="IPR050415">
    <property type="entry name" value="MRET"/>
</dbReference>
<comment type="cofactor">
    <cofactor evidence="1">
        <name>FAD</name>
        <dbReference type="ChEBI" id="CHEBI:57692"/>
    </cofactor>
</comment>